<dbReference type="InterPro" id="IPR039424">
    <property type="entry name" value="SBP_5"/>
</dbReference>
<dbReference type="Proteomes" id="UP000192907">
    <property type="component" value="Unassembled WGS sequence"/>
</dbReference>
<feature type="chain" id="PRO_5010998099" description="Solute-binding protein family 5 domain-containing protein" evidence="1">
    <location>
        <begin position="22"/>
        <end position="536"/>
    </location>
</feature>
<keyword evidence="3" id="KW-1185">Reference proteome</keyword>
<dbReference type="AlphaFoldDB" id="A0A1Y6BZM8"/>
<evidence type="ECO:0000313" key="2">
    <source>
        <dbReference type="EMBL" id="SMF37978.1"/>
    </source>
</evidence>
<dbReference type="SUPFAM" id="SSF53850">
    <property type="entry name" value="Periplasmic binding protein-like II"/>
    <property type="match status" value="1"/>
</dbReference>
<dbReference type="EMBL" id="FWZT01000011">
    <property type="protein sequence ID" value="SMF37978.1"/>
    <property type="molecule type" value="Genomic_DNA"/>
</dbReference>
<dbReference type="Gene3D" id="3.40.190.10">
    <property type="entry name" value="Periplasmic binding protein-like II"/>
    <property type="match status" value="1"/>
</dbReference>
<evidence type="ECO:0008006" key="4">
    <source>
        <dbReference type="Google" id="ProtNLM"/>
    </source>
</evidence>
<sequence length="536" mass="60816">MVGRKVSYIFCFLIAWLASHAYSEKSNEVTLRTAIFRAHDITRFDPINSGKMSDRIITSALYSNLFESNMDRQNISLAGGIAESYQWQKNNTLEIQIRDLPWVVGRVSGGDVAFSFKRVFVKSDSTISKTLARYLCGKERLQSVDEKCDGINYSQRSISLTFPRKLPGIPALLRNSQLAIVPRISVDPKNLNIQDYSKTTGPYRHAGKSSSGHILLKANSGHWNRDKSASTIVIMADDYISIDGKNTPKSYLEFVKGNLDFLPLSNIWYDNSFFAKAIESQPSEVFTTNEMSVAGMVFTKKGFNQMSPKVRRKVSLDIQNQIQRKLKERRKKSKKRKLFGYARIVNQFVAKGAFGSLSNRQIDFLEQEVANGTSVSRNRKTIVGVNPSIISFLKKAIKHNGTYDLREVDKDKRYHLIDVDPGKDALEHPDLIELGVTAGYAESPSTFAHFFDIGLFKAADNKSSFDILDNYLSLSKRERMELFRQIHFDSLFTNPSIIPLWSYPSVAIYRDDWALDISKNSTISPLWLVKKKEMGK</sequence>
<accession>A0A1Y6BZM8</accession>
<protein>
    <recommendedName>
        <fullName evidence="4">Solute-binding protein family 5 domain-containing protein</fullName>
    </recommendedName>
</protein>
<gene>
    <name evidence="2" type="ORF">SAMN06296036_111118</name>
</gene>
<reference evidence="3" key="1">
    <citation type="submission" date="2017-04" db="EMBL/GenBank/DDBJ databases">
        <authorList>
            <person name="Varghese N."/>
            <person name="Submissions S."/>
        </authorList>
    </citation>
    <scope>NUCLEOTIDE SEQUENCE [LARGE SCALE GENOMIC DNA]</scope>
    <source>
        <strain evidence="3">RKEM611</strain>
    </source>
</reference>
<proteinExistence type="predicted"/>
<keyword evidence="1" id="KW-0732">Signal</keyword>
<evidence type="ECO:0000313" key="3">
    <source>
        <dbReference type="Proteomes" id="UP000192907"/>
    </source>
</evidence>
<evidence type="ECO:0000256" key="1">
    <source>
        <dbReference type="SAM" id="SignalP"/>
    </source>
</evidence>
<dbReference type="GO" id="GO:0015833">
    <property type="term" value="P:peptide transport"/>
    <property type="evidence" value="ECO:0007669"/>
    <property type="project" value="TreeGrafter"/>
</dbReference>
<dbReference type="PANTHER" id="PTHR30290">
    <property type="entry name" value="PERIPLASMIC BINDING COMPONENT OF ABC TRANSPORTER"/>
    <property type="match status" value="1"/>
</dbReference>
<feature type="signal peptide" evidence="1">
    <location>
        <begin position="1"/>
        <end position="21"/>
    </location>
</feature>
<dbReference type="GO" id="GO:1904680">
    <property type="term" value="F:peptide transmembrane transporter activity"/>
    <property type="evidence" value="ECO:0007669"/>
    <property type="project" value="TreeGrafter"/>
</dbReference>
<name>A0A1Y6BZM8_9BACT</name>
<dbReference type="STRING" id="1513793.SAMN06296036_111118"/>
<organism evidence="2 3">
    <name type="scientific">Pseudobacteriovorax antillogorgiicola</name>
    <dbReference type="NCBI Taxonomy" id="1513793"/>
    <lineage>
        <taxon>Bacteria</taxon>
        <taxon>Pseudomonadati</taxon>
        <taxon>Bdellovibrionota</taxon>
        <taxon>Oligoflexia</taxon>
        <taxon>Oligoflexales</taxon>
        <taxon>Pseudobacteriovoracaceae</taxon>
        <taxon>Pseudobacteriovorax</taxon>
    </lineage>
</organism>